<reference evidence="5" key="1">
    <citation type="journal article" date="2019" name="Int. J. Syst. Evol. Microbiol.">
        <title>The Global Catalogue of Microorganisms (GCM) 10K type strain sequencing project: providing services to taxonomists for standard genome sequencing and annotation.</title>
        <authorList>
            <consortium name="The Broad Institute Genomics Platform"/>
            <consortium name="The Broad Institute Genome Sequencing Center for Infectious Disease"/>
            <person name="Wu L."/>
            <person name="Ma J."/>
        </authorList>
    </citation>
    <scope>NUCLEOTIDE SEQUENCE [LARGE SCALE GENOMIC DNA]</scope>
    <source>
        <strain evidence="5">KCTC 62164</strain>
    </source>
</reference>
<dbReference type="PANTHER" id="PTHR11365:SF23">
    <property type="entry name" value="HYPOTHETICAL 5-OXOPROLINASE (EUROFUNG)-RELATED"/>
    <property type="match status" value="1"/>
</dbReference>
<evidence type="ECO:0000313" key="4">
    <source>
        <dbReference type="EMBL" id="MFC3051887.1"/>
    </source>
</evidence>
<evidence type="ECO:0000259" key="3">
    <source>
        <dbReference type="Pfam" id="PF19278"/>
    </source>
</evidence>
<feature type="domain" description="Acetophenone carboxylase-like C-terminal" evidence="3">
    <location>
        <begin position="502"/>
        <end position="661"/>
    </location>
</feature>
<name>A0ABV7D412_9PROT</name>
<evidence type="ECO:0000313" key="5">
    <source>
        <dbReference type="Proteomes" id="UP001595444"/>
    </source>
</evidence>
<keyword evidence="5" id="KW-1185">Reference proteome</keyword>
<feature type="domain" description="Hydantoinase A/oxoprolinase" evidence="1">
    <location>
        <begin position="200"/>
        <end position="485"/>
    </location>
</feature>
<evidence type="ECO:0000259" key="1">
    <source>
        <dbReference type="Pfam" id="PF01968"/>
    </source>
</evidence>
<dbReference type="PANTHER" id="PTHR11365">
    <property type="entry name" value="5-OXOPROLINASE RELATED"/>
    <property type="match status" value="1"/>
</dbReference>
<feature type="domain" description="Hydantoinase/oxoprolinase N-terminal" evidence="2">
    <location>
        <begin position="5"/>
        <end position="177"/>
    </location>
</feature>
<dbReference type="InterPro" id="IPR002821">
    <property type="entry name" value="Hydantoinase_A"/>
</dbReference>
<protein>
    <submittedName>
        <fullName evidence="4">Hydantoinase/oxoprolinase family protein</fullName>
    </submittedName>
</protein>
<dbReference type="InterPro" id="IPR008040">
    <property type="entry name" value="Hydant_A_N"/>
</dbReference>
<dbReference type="EMBL" id="JBHRSL010000005">
    <property type="protein sequence ID" value="MFC3051887.1"/>
    <property type="molecule type" value="Genomic_DNA"/>
</dbReference>
<sequence length="674" mass="72127">MGKYRISADIGGTFTDFVIEDKTTGDIKIGKVPTTPDNPARGVLSGVEDLVGNAKDIDFFVHGTTVGLNAFLERRGARVLLLMTSGVSDTYTIARGHRDTLYKLHYRKPEQLVPRSDVHEVVERLNWNGDVITPLDETSLKPIIEKVKAENIPAVAVCLLHAYTNPDHEKQVGEVLAAALPGVSISLSHRVAPEWREVERASSTVMDAYVAPVVELYLSTLKRELVKVGMDETVHVMSSNGGVMTDLHASRHPITTLLSGPVGGSIGGVELSKATGLKNLLCVDMGGTSFDLSLVVDGQPELSNETVLQGLPLLMSIINIETVGAGGGSLAWIESGGLRVGPQSAGSVPGPVCYGRGGTQPTITDANLFLGRLGVESLLNGAMSLDLPNTAKAFAELAGKIGLTDIELAEGMIAIGNAKMADAMRTITIGRGIDPREFTLVAFGGAGPMHAVELARELDIERIIIPRFPGTFSAWGMLQSDIRHDLSITHYALSDDVDKSVIAGLFEDMRTKGTAILVEENVLAEDMTFSFSIDLRYVGQEYTISVPVSDSLDLDETITTFHGLYQTRYGHALHGSPVEIITLRVAALGHLPKSLPYSAPTDTGTDPVVGQRDIIFNGTTYQAPILKRDFMSQGQSYSSPAVIEEASATTIIPPGYGFELDPSGNIIIQAETIS</sequence>
<dbReference type="InterPro" id="IPR045079">
    <property type="entry name" value="Oxoprolinase-like"/>
</dbReference>
<dbReference type="Proteomes" id="UP001595444">
    <property type="component" value="Unassembled WGS sequence"/>
</dbReference>
<evidence type="ECO:0000259" key="2">
    <source>
        <dbReference type="Pfam" id="PF05378"/>
    </source>
</evidence>
<gene>
    <name evidence="4" type="ORF">ACFOKA_08220</name>
</gene>
<organism evidence="4 5">
    <name type="scientific">Kordiimonas pumila</name>
    <dbReference type="NCBI Taxonomy" id="2161677"/>
    <lineage>
        <taxon>Bacteria</taxon>
        <taxon>Pseudomonadati</taxon>
        <taxon>Pseudomonadota</taxon>
        <taxon>Alphaproteobacteria</taxon>
        <taxon>Kordiimonadales</taxon>
        <taxon>Kordiimonadaceae</taxon>
        <taxon>Kordiimonas</taxon>
    </lineage>
</organism>
<dbReference type="Pfam" id="PF01968">
    <property type="entry name" value="Hydantoinase_A"/>
    <property type="match status" value="1"/>
</dbReference>
<proteinExistence type="predicted"/>
<dbReference type="Pfam" id="PF19278">
    <property type="entry name" value="Hydant_A_C"/>
    <property type="match status" value="1"/>
</dbReference>
<dbReference type="InterPro" id="IPR049517">
    <property type="entry name" value="ACX-like_C"/>
</dbReference>
<comment type="caution">
    <text evidence="4">The sequence shown here is derived from an EMBL/GenBank/DDBJ whole genome shotgun (WGS) entry which is preliminary data.</text>
</comment>
<dbReference type="Pfam" id="PF05378">
    <property type="entry name" value="Hydant_A_N"/>
    <property type="match status" value="1"/>
</dbReference>
<dbReference type="RefSeq" id="WP_194214236.1">
    <property type="nucleotide sequence ID" value="NZ_CP061205.1"/>
</dbReference>
<accession>A0ABV7D412</accession>